<gene>
    <name evidence="1" type="ORF">JETT_3719</name>
</gene>
<dbReference type="InterPro" id="IPR008969">
    <property type="entry name" value="CarboxyPept-like_regulatory"/>
</dbReference>
<comment type="caution">
    <text evidence="1">The sequence shown here is derived from an EMBL/GenBank/DDBJ whole genome shotgun (WGS) entry which is preliminary data.</text>
</comment>
<proteinExistence type="predicted"/>
<evidence type="ECO:0000313" key="2">
    <source>
        <dbReference type="Proteomes" id="UP000319783"/>
    </source>
</evidence>
<evidence type="ECO:0000313" key="1">
    <source>
        <dbReference type="EMBL" id="TLD40019.1"/>
    </source>
</evidence>
<protein>
    <submittedName>
        <fullName evidence="1">Copper binding protein, plastocyanin/azurin family</fullName>
    </submittedName>
</protein>
<dbReference type="SUPFAM" id="SSF49503">
    <property type="entry name" value="Cupredoxins"/>
    <property type="match status" value="1"/>
</dbReference>
<dbReference type="AlphaFoldDB" id="A0A533Q7C1"/>
<organism evidence="1 2">
    <name type="scientific">Candidatus Jettenia ecosi</name>
    <dbReference type="NCBI Taxonomy" id="2494326"/>
    <lineage>
        <taxon>Bacteria</taxon>
        <taxon>Pseudomonadati</taxon>
        <taxon>Planctomycetota</taxon>
        <taxon>Candidatus Brocadiia</taxon>
        <taxon>Candidatus Brocadiales</taxon>
        <taxon>Candidatus Brocadiaceae</taxon>
        <taxon>Candidatus Jettenia</taxon>
    </lineage>
</organism>
<accession>A0A533Q7C1</accession>
<dbReference type="EMBL" id="SULG01000144">
    <property type="protein sequence ID" value="TLD40019.1"/>
    <property type="molecule type" value="Genomic_DNA"/>
</dbReference>
<dbReference type="Gene3D" id="2.60.40.1120">
    <property type="entry name" value="Carboxypeptidase-like, regulatory domain"/>
    <property type="match status" value="1"/>
</dbReference>
<dbReference type="Proteomes" id="UP000319783">
    <property type="component" value="Unassembled WGS sequence"/>
</dbReference>
<dbReference type="SUPFAM" id="SSF49464">
    <property type="entry name" value="Carboxypeptidase regulatory domain-like"/>
    <property type="match status" value="1"/>
</dbReference>
<name>A0A533Q7C1_9BACT</name>
<reference evidence="1 2" key="1">
    <citation type="submission" date="2019-04" db="EMBL/GenBank/DDBJ databases">
        <title>Genome of a novel bacterium Candidatus Jettenia ecosi reconstructed from metagenome of an anammox bioreactor.</title>
        <authorList>
            <person name="Mardanov A.V."/>
            <person name="Beletsky A.V."/>
            <person name="Ravin N.V."/>
            <person name="Botchkova E.A."/>
            <person name="Litti Y.V."/>
            <person name="Nozhevnikova A.N."/>
        </authorList>
    </citation>
    <scope>NUCLEOTIDE SEQUENCE [LARGE SCALE GENOMIC DNA]</scope>
    <source>
        <strain evidence="1">J2</strain>
    </source>
</reference>
<sequence length="245" mass="27598">MRQLLSLSVLLGLLSWNIISSKDIVAGKGYTETEVVDGGVITGNVKYEGVLAAQSLNLQGGWELPDISKTVSEKLVVNKVNSGLKYAVISITDIAEGKRKEIPAIHPIIDQQKNTFIPRVTAILEGTTVDILNGDEELHTVHTRSVKNQPFNLGTTYKQRISKRFDHSEIIRLSCDIHKRSYAWIIILDNPYFDITDKHGYFEICDIPPGIYKLKVWHEELGNLEKEVTVKPKEITNIELIYSQN</sequence>
<dbReference type="InterPro" id="IPR008972">
    <property type="entry name" value="Cupredoxin"/>
</dbReference>
<dbReference type="Gene3D" id="2.60.40.420">
    <property type="entry name" value="Cupredoxins - blue copper proteins"/>
    <property type="match status" value="1"/>
</dbReference>